<protein>
    <submittedName>
        <fullName evidence="3">Uncharacterized protein</fullName>
    </submittedName>
</protein>
<evidence type="ECO:0000313" key="4">
    <source>
        <dbReference type="Proteomes" id="UP000537126"/>
    </source>
</evidence>
<sequence>MDNRRNTMQPDKELIDQVFRDKLKHYEVPPPVDAWERIRGRKGTAKRGRPVNRKWWLWVLLVGSLSIGGYYLLHMEEPQLTLFAGSMSVETSKEQTTEASGVRPQPVQETRECEDKSSEMEDISNKNTVAKDKTKPDVKPKLPNLTSAREQTKQPVTGQMSEPLPMDDHVLDEEQAKQSTVKTTSTADRYSVPPTRVRVQVILSPEREQQAIPATGAEERKPMGIRIIRDKKVQKVLNQVLYLKKEIGE</sequence>
<name>A0A846MRQ4_9BACT</name>
<keyword evidence="2" id="KW-1133">Transmembrane helix</keyword>
<dbReference type="EMBL" id="JAASRN010000002">
    <property type="protein sequence ID" value="NIK74266.1"/>
    <property type="molecule type" value="Genomic_DNA"/>
</dbReference>
<gene>
    <name evidence="3" type="ORF">FHS56_001779</name>
</gene>
<feature type="transmembrane region" description="Helical" evidence="2">
    <location>
        <begin position="55"/>
        <end position="73"/>
    </location>
</feature>
<feature type="compositionally biased region" description="Basic and acidic residues" evidence="1">
    <location>
        <begin position="129"/>
        <end position="140"/>
    </location>
</feature>
<reference evidence="3 4" key="1">
    <citation type="submission" date="2020-03" db="EMBL/GenBank/DDBJ databases">
        <title>Genomic Encyclopedia of Type Strains, Phase IV (KMG-IV): sequencing the most valuable type-strain genomes for metagenomic binning, comparative biology and taxonomic classification.</title>
        <authorList>
            <person name="Goeker M."/>
        </authorList>
    </citation>
    <scope>NUCLEOTIDE SEQUENCE [LARGE SCALE GENOMIC DNA]</scope>
    <source>
        <strain evidence="3 4">DSM 5718</strain>
    </source>
</reference>
<feature type="region of interest" description="Disordered" evidence="1">
    <location>
        <begin position="92"/>
        <end position="162"/>
    </location>
</feature>
<accession>A0A846MRQ4</accession>
<dbReference type="AlphaFoldDB" id="A0A846MRQ4"/>
<keyword evidence="4" id="KW-1185">Reference proteome</keyword>
<organism evidence="3 4">
    <name type="scientific">Thermonema lapsum</name>
    <dbReference type="NCBI Taxonomy" id="28195"/>
    <lineage>
        <taxon>Bacteria</taxon>
        <taxon>Pseudomonadati</taxon>
        <taxon>Bacteroidota</taxon>
        <taxon>Cytophagia</taxon>
        <taxon>Cytophagales</taxon>
        <taxon>Thermonemataceae</taxon>
        <taxon>Thermonema</taxon>
    </lineage>
</organism>
<keyword evidence="2" id="KW-0812">Transmembrane</keyword>
<comment type="caution">
    <text evidence="3">The sequence shown here is derived from an EMBL/GenBank/DDBJ whole genome shotgun (WGS) entry which is preliminary data.</text>
</comment>
<evidence type="ECO:0000256" key="1">
    <source>
        <dbReference type="SAM" id="MobiDB-lite"/>
    </source>
</evidence>
<dbReference type="RefSeq" id="WP_166919781.1">
    <property type="nucleotide sequence ID" value="NZ_JAASRN010000002.1"/>
</dbReference>
<keyword evidence="2" id="KW-0472">Membrane</keyword>
<feature type="compositionally biased region" description="Basic and acidic residues" evidence="1">
    <location>
        <begin position="109"/>
        <end position="119"/>
    </location>
</feature>
<evidence type="ECO:0000313" key="3">
    <source>
        <dbReference type="EMBL" id="NIK74266.1"/>
    </source>
</evidence>
<proteinExistence type="predicted"/>
<feature type="compositionally biased region" description="Polar residues" evidence="1">
    <location>
        <begin position="144"/>
        <end position="160"/>
    </location>
</feature>
<dbReference type="Proteomes" id="UP000537126">
    <property type="component" value="Unassembled WGS sequence"/>
</dbReference>
<evidence type="ECO:0000256" key="2">
    <source>
        <dbReference type="SAM" id="Phobius"/>
    </source>
</evidence>